<comment type="similarity">
    <text evidence="1">Belongs to the aldolase class II family.</text>
</comment>
<sequence length="245" mass="26698">MTRQTRDLVDTLVLAHRILVNEGVLDAFGHASVRDPDRPDVFWLGRALPPSRLGASDVLAFDLDSSPLEKTDTAIYSERFIHSEIYRARPDVHAVCHHHAPSLMPFCVGQLELSAVSQTGAFLGSKVTLWDSTDEFGPTRMLIDDPRQAASLARALDTQSLVLMRGHGTVVVGRSIEDMVFKAVYACRDADAYRAAAAFGAASPLSPAEIALCGEPGVPAIQRGWEHWTATLATHGDTIKSERVR</sequence>
<proteinExistence type="inferred from homology"/>
<dbReference type="RefSeq" id="WP_367953790.1">
    <property type="nucleotide sequence ID" value="NZ_JBDPGJ010000002.1"/>
</dbReference>
<comment type="caution">
    <text evidence="3">The sequence shown here is derived from an EMBL/GenBank/DDBJ whole genome shotgun (WGS) entry which is preliminary data.</text>
</comment>
<evidence type="ECO:0000259" key="2">
    <source>
        <dbReference type="SMART" id="SM01007"/>
    </source>
</evidence>
<dbReference type="InterPro" id="IPR051017">
    <property type="entry name" value="Aldolase-II_Adducin_sf"/>
</dbReference>
<keyword evidence="4" id="KW-1185">Reference proteome</keyword>
<accession>A0ABV3SGN1</accession>
<protein>
    <submittedName>
        <fullName evidence="3">Class II aldolase/adducin family protein</fullName>
    </submittedName>
</protein>
<reference evidence="3 4" key="1">
    <citation type="submission" date="2024-05" db="EMBL/GenBank/DDBJ databases">
        <authorList>
            <person name="Jiang F."/>
        </authorList>
    </citation>
    <scope>NUCLEOTIDE SEQUENCE [LARGE SCALE GENOMIC DNA]</scope>
    <source>
        <strain evidence="3 4">LZ166</strain>
    </source>
</reference>
<evidence type="ECO:0000256" key="1">
    <source>
        <dbReference type="ARBA" id="ARBA00037961"/>
    </source>
</evidence>
<dbReference type="PANTHER" id="PTHR10672:SF41">
    <property type="entry name" value="CLASS II ALDOLASE_ADDUCIN DOMAIN PROTEIN (AFU_ORTHOLOGUE AFUA_3G01330)"/>
    <property type="match status" value="1"/>
</dbReference>
<dbReference type="EMBL" id="JBDPGJ010000002">
    <property type="protein sequence ID" value="MEX0405917.1"/>
    <property type="molecule type" value="Genomic_DNA"/>
</dbReference>
<dbReference type="Pfam" id="PF00596">
    <property type="entry name" value="Aldolase_II"/>
    <property type="match status" value="1"/>
</dbReference>
<dbReference type="Proteomes" id="UP001556692">
    <property type="component" value="Unassembled WGS sequence"/>
</dbReference>
<dbReference type="SUPFAM" id="SSF53639">
    <property type="entry name" value="AraD/HMP-PK domain-like"/>
    <property type="match status" value="1"/>
</dbReference>
<dbReference type="InterPro" id="IPR001303">
    <property type="entry name" value="Aldolase_II/adducin_N"/>
</dbReference>
<name>A0ABV3SGN1_9HYPH</name>
<organism evidence="3 4">
    <name type="scientific">Aquibium pacificus</name>
    <dbReference type="NCBI Taxonomy" id="3153579"/>
    <lineage>
        <taxon>Bacteria</taxon>
        <taxon>Pseudomonadati</taxon>
        <taxon>Pseudomonadota</taxon>
        <taxon>Alphaproteobacteria</taxon>
        <taxon>Hyphomicrobiales</taxon>
        <taxon>Phyllobacteriaceae</taxon>
        <taxon>Aquibium</taxon>
    </lineage>
</organism>
<feature type="domain" description="Class II aldolase/adducin N-terminal" evidence="2">
    <location>
        <begin position="10"/>
        <end position="194"/>
    </location>
</feature>
<dbReference type="Gene3D" id="3.40.225.10">
    <property type="entry name" value="Class II aldolase/adducin N-terminal domain"/>
    <property type="match status" value="1"/>
</dbReference>
<evidence type="ECO:0000313" key="3">
    <source>
        <dbReference type="EMBL" id="MEX0405917.1"/>
    </source>
</evidence>
<evidence type="ECO:0000313" key="4">
    <source>
        <dbReference type="Proteomes" id="UP001556692"/>
    </source>
</evidence>
<dbReference type="InterPro" id="IPR036409">
    <property type="entry name" value="Aldolase_II/adducin_N_sf"/>
</dbReference>
<gene>
    <name evidence="3" type="ORF">ABGN05_09615</name>
</gene>
<dbReference type="PANTHER" id="PTHR10672">
    <property type="entry name" value="ADDUCIN"/>
    <property type="match status" value="1"/>
</dbReference>
<dbReference type="SMART" id="SM01007">
    <property type="entry name" value="Aldolase_II"/>
    <property type="match status" value="1"/>
</dbReference>